<feature type="region of interest" description="Disordered" evidence="5">
    <location>
        <begin position="237"/>
        <end position="276"/>
    </location>
</feature>
<evidence type="ECO:0000259" key="6">
    <source>
        <dbReference type="PROSITE" id="PS51935"/>
    </source>
</evidence>
<keyword evidence="3 7" id="KW-0378">Hydrolase</keyword>
<reference evidence="7 8" key="1">
    <citation type="submission" date="2016-10" db="EMBL/GenBank/DDBJ databases">
        <authorList>
            <person name="de Groot N.N."/>
        </authorList>
    </citation>
    <scope>NUCLEOTIDE SEQUENCE [LARGE SCALE GENOMIC DNA]</scope>
    <source>
        <strain evidence="7 8">CGMCC 4.1877</strain>
    </source>
</reference>
<dbReference type="Gene3D" id="3.90.1720.10">
    <property type="entry name" value="endopeptidase domain like (from Nostoc punctiforme)"/>
    <property type="match status" value="1"/>
</dbReference>
<dbReference type="GO" id="GO:0006508">
    <property type="term" value="P:proteolysis"/>
    <property type="evidence" value="ECO:0007669"/>
    <property type="project" value="UniProtKB-KW"/>
</dbReference>
<dbReference type="InterPro" id="IPR051202">
    <property type="entry name" value="Peptidase_C40"/>
</dbReference>
<keyword evidence="2" id="KW-0645">Protease</keyword>
<dbReference type="PROSITE" id="PS51935">
    <property type="entry name" value="NLPC_P60"/>
    <property type="match status" value="1"/>
</dbReference>
<dbReference type="InterPro" id="IPR000064">
    <property type="entry name" value="NLP_P60_dom"/>
</dbReference>
<dbReference type="InterPro" id="IPR038765">
    <property type="entry name" value="Papain-like_cys_pep_sf"/>
</dbReference>
<evidence type="ECO:0000256" key="4">
    <source>
        <dbReference type="ARBA" id="ARBA00022807"/>
    </source>
</evidence>
<feature type="region of interest" description="Disordered" evidence="5">
    <location>
        <begin position="1"/>
        <end position="32"/>
    </location>
</feature>
<dbReference type="GO" id="GO:0008234">
    <property type="term" value="F:cysteine-type peptidase activity"/>
    <property type="evidence" value="ECO:0007669"/>
    <property type="project" value="UniProtKB-KW"/>
</dbReference>
<evidence type="ECO:0000256" key="5">
    <source>
        <dbReference type="SAM" id="MobiDB-lite"/>
    </source>
</evidence>
<proteinExistence type="inferred from homology"/>
<dbReference type="SUPFAM" id="SSF54001">
    <property type="entry name" value="Cysteine proteinases"/>
    <property type="match status" value="1"/>
</dbReference>
<dbReference type="Proteomes" id="UP000199614">
    <property type="component" value="Unassembled WGS sequence"/>
</dbReference>
<gene>
    <name evidence="7" type="ORF">SAMN05216207_104215</name>
</gene>
<organism evidence="7 8">
    <name type="scientific">Pseudonocardia ammonioxydans</name>
    <dbReference type="NCBI Taxonomy" id="260086"/>
    <lineage>
        <taxon>Bacteria</taxon>
        <taxon>Bacillati</taxon>
        <taxon>Actinomycetota</taxon>
        <taxon>Actinomycetes</taxon>
        <taxon>Pseudonocardiales</taxon>
        <taxon>Pseudonocardiaceae</taxon>
        <taxon>Pseudonocardia</taxon>
    </lineage>
</organism>
<feature type="region of interest" description="Disordered" evidence="5">
    <location>
        <begin position="47"/>
        <end position="97"/>
    </location>
</feature>
<feature type="compositionally biased region" description="Low complexity" evidence="5">
    <location>
        <begin position="49"/>
        <end position="65"/>
    </location>
</feature>
<dbReference type="Pfam" id="PF00877">
    <property type="entry name" value="NLPC_P60"/>
    <property type="match status" value="1"/>
</dbReference>
<dbReference type="RefSeq" id="WP_245773848.1">
    <property type="nucleotide sequence ID" value="NZ_FOUY01000042.1"/>
</dbReference>
<keyword evidence="8" id="KW-1185">Reference proteome</keyword>
<evidence type="ECO:0000256" key="1">
    <source>
        <dbReference type="ARBA" id="ARBA00007074"/>
    </source>
</evidence>
<evidence type="ECO:0000256" key="3">
    <source>
        <dbReference type="ARBA" id="ARBA00022801"/>
    </source>
</evidence>
<evidence type="ECO:0000313" key="7">
    <source>
        <dbReference type="EMBL" id="SFO29410.1"/>
    </source>
</evidence>
<name>A0A1I5G0B6_PSUAM</name>
<dbReference type="AlphaFoldDB" id="A0A1I5G0B6"/>
<feature type="domain" description="NlpC/P60" evidence="6">
    <location>
        <begin position="276"/>
        <end position="391"/>
    </location>
</feature>
<accession>A0A1I5G0B6</accession>
<dbReference type="PANTHER" id="PTHR47053:SF1">
    <property type="entry name" value="MUREIN DD-ENDOPEPTIDASE MEPH-RELATED"/>
    <property type="match status" value="1"/>
</dbReference>
<protein>
    <submittedName>
        <fullName evidence="7">Cell wall-associated hydrolase, NlpC family</fullName>
    </submittedName>
</protein>
<keyword evidence="4" id="KW-0788">Thiol protease</keyword>
<feature type="compositionally biased region" description="Gly residues" evidence="5">
    <location>
        <begin position="252"/>
        <end position="264"/>
    </location>
</feature>
<dbReference type="EMBL" id="FOUY01000042">
    <property type="protein sequence ID" value="SFO29410.1"/>
    <property type="molecule type" value="Genomic_DNA"/>
</dbReference>
<evidence type="ECO:0000256" key="2">
    <source>
        <dbReference type="ARBA" id="ARBA00022670"/>
    </source>
</evidence>
<dbReference type="PANTHER" id="PTHR47053">
    <property type="entry name" value="MUREIN DD-ENDOPEPTIDASE MEPH-RELATED"/>
    <property type="match status" value="1"/>
</dbReference>
<comment type="similarity">
    <text evidence="1">Belongs to the peptidase C40 family.</text>
</comment>
<evidence type="ECO:0000313" key="8">
    <source>
        <dbReference type="Proteomes" id="UP000199614"/>
    </source>
</evidence>
<feature type="compositionally biased region" description="Basic and acidic residues" evidence="5">
    <location>
        <begin position="237"/>
        <end position="246"/>
    </location>
</feature>
<sequence length="391" mass="38911">MTSALHPADAPEADIPDTAAPRRRRDRDASAGISATELLARYADAGFDAPASGGRRAARESATGSFGPDTFGPDTFGPDIERIDTPPSGLPAVPGDGDTVVTRDVPAGVTSRSAIGLVQGTSGTGAFGTRPRAVAATMGATLVGATAVMGVVTSLGAPDQPADEQSTGVDLAGADNQATMKLSVPAAGSEQGGAGTSDAATSVSTGLEQVTAAVPQAFEQADAARIAAVAKKEADERAAEARERAAEAGSSGSSGSGDGAGTGSVAGDPVTDHSGSANGLQALAAAKSKLGTPYQWGATGPSAFDCSGLMVWAFEQVGVDLPRTSKAQAQTDGESVSKGDLKPGDMVFFYSPVSHVGIYAGNGKVLHASTSGEPVKFSDVDDMPFNSAVRV</sequence>